<proteinExistence type="predicted"/>
<dbReference type="EMBL" id="WKJH01000018">
    <property type="protein sequence ID" value="MRX64930.1"/>
    <property type="molecule type" value="Genomic_DNA"/>
</dbReference>
<name>A0A6I2MR70_9FLAO</name>
<dbReference type="AlphaFoldDB" id="A0A6I2MR70"/>
<reference evidence="1 2" key="1">
    <citation type="submission" date="2019-11" db="EMBL/GenBank/DDBJ databases">
        <title>Maribacter lutea sp. nov., a marine bacterium isolated from intertidal sand.</title>
        <authorList>
            <person name="Liu A."/>
        </authorList>
    </citation>
    <scope>NUCLEOTIDE SEQUENCE [LARGE SCALE GENOMIC DNA]</scope>
    <source>
        <strain evidence="1 2">RZ05</strain>
    </source>
</reference>
<evidence type="ECO:0000313" key="2">
    <source>
        <dbReference type="Proteomes" id="UP000443153"/>
    </source>
</evidence>
<organism evidence="1 2">
    <name type="scientific">Maribacter luteus</name>
    <dbReference type="NCBI Taxonomy" id="2594478"/>
    <lineage>
        <taxon>Bacteria</taxon>
        <taxon>Pseudomonadati</taxon>
        <taxon>Bacteroidota</taxon>
        <taxon>Flavobacteriia</taxon>
        <taxon>Flavobacteriales</taxon>
        <taxon>Flavobacteriaceae</taxon>
        <taxon>Maribacter</taxon>
    </lineage>
</organism>
<sequence length="180" mass="21377">MYGKMLFAGGYSLIIKPLEQKFEPLVIPELKGIYGDAFSMSFNKFYPIDYRFDINIETDEDWQTFLDEFDKCLKFYETEIFPKLTDIKFLAQYVGVPWEDEQNIVVGGGFPISFFKKLAILKWGGQEDLYHIYKKETLKLIEKYAIKKPDKYKAEFMDNFEKLINHLENEPNPFEEKKIN</sequence>
<accession>A0A6I2MR70</accession>
<keyword evidence="2" id="KW-1185">Reference proteome</keyword>
<comment type="caution">
    <text evidence="1">The sequence shown here is derived from an EMBL/GenBank/DDBJ whole genome shotgun (WGS) entry which is preliminary data.</text>
</comment>
<evidence type="ECO:0000313" key="1">
    <source>
        <dbReference type="EMBL" id="MRX64930.1"/>
    </source>
</evidence>
<dbReference type="Proteomes" id="UP000443153">
    <property type="component" value="Unassembled WGS sequence"/>
</dbReference>
<gene>
    <name evidence="1" type="ORF">GJ691_12225</name>
</gene>
<dbReference type="OrthoDB" id="1148887at2"/>
<protein>
    <submittedName>
        <fullName evidence="1">Uncharacterized protein</fullName>
    </submittedName>
</protein>